<evidence type="ECO:0000313" key="2">
    <source>
        <dbReference type="Proteomes" id="UP001064048"/>
    </source>
</evidence>
<name>A0ACC0JGK2_CHOFU</name>
<reference evidence="1 2" key="1">
    <citation type="journal article" date="2022" name="Genome Biol. Evol.">
        <title>The Spruce Budworm Genome: Reconstructing the Evolutionary History of Antifreeze Proteins.</title>
        <authorList>
            <person name="Beliveau C."/>
            <person name="Gagne P."/>
            <person name="Picq S."/>
            <person name="Vernygora O."/>
            <person name="Keeling C.I."/>
            <person name="Pinkney K."/>
            <person name="Doucet D."/>
            <person name="Wen F."/>
            <person name="Johnston J.S."/>
            <person name="Maaroufi H."/>
            <person name="Boyle B."/>
            <person name="Laroche J."/>
            <person name="Dewar K."/>
            <person name="Juretic N."/>
            <person name="Blackburn G."/>
            <person name="Nisole A."/>
            <person name="Brunet B."/>
            <person name="Brandao M."/>
            <person name="Lumley L."/>
            <person name="Duan J."/>
            <person name="Quan G."/>
            <person name="Lucarotti C.J."/>
            <person name="Roe A.D."/>
            <person name="Sperling F.A.H."/>
            <person name="Levesque R.C."/>
            <person name="Cusson M."/>
        </authorList>
    </citation>
    <scope>NUCLEOTIDE SEQUENCE [LARGE SCALE GENOMIC DNA]</scope>
    <source>
        <strain evidence="1">Glfc:IPQL:Cfum</strain>
    </source>
</reference>
<keyword evidence="2" id="KW-1185">Reference proteome</keyword>
<dbReference type="EMBL" id="CM046125">
    <property type="protein sequence ID" value="KAI8423251.1"/>
    <property type="molecule type" value="Genomic_DNA"/>
</dbReference>
<gene>
    <name evidence="1" type="ORF">MSG28_014280</name>
</gene>
<protein>
    <submittedName>
        <fullName evidence="1">Uncharacterized protein</fullName>
    </submittedName>
</protein>
<accession>A0ACC0JGK2</accession>
<sequence>MCIGKRNEPSATRTTLGWSLHGIARAPPHGARASHPSPLLCCSAGPAAPAVRPAAGSAEDLLRELHDEVRRSFMLDSLGVCSKPRQNSEDVRARAQVERSATLVAGRWRVGLPWRDEGCALPDSYVNAFNRFKGVEKKMLANPDYAKRYSERVDHLLVNDFAKESTDTRRTPRTWYLPHFGVDNPNKKKLRFVFDAAAKSQGKSLNDYLLQGPDLLASLFGIMVRFRENRIAVAGDIKDMFLRIKIRDEDQNSLRFLWRPRPEQSVKTFNMTSLIFGANCSPFIAQYVKNRNAERFASSMPAAADAICNQHYMDDYLDSFPDEATATQMVRDIVYIHKAGGFEIRNWTSNSVVVLDSIPKETLGTVAVSLKMGQQCEGERTLGLIWFPAKDELGFDLSFKRIPEDVVNGAQVPTKRVMLRVIMSIYDIFGFLSPFTIQGKIMLQNLWRSNIGWDDEIPNSILNKWKTWIDLLKVMSNVRIPRCYLNPIGASETGDRIATDAADIVAGECSPAPLGPLTPAQPATASTRLTGSYETAHATSATTYDNTQLHVFCDASTKAMCAVAYWRWTCNGNVFVAFIASKCRVAPVKPLTVPRLELQAALLAARLADTIIREHKLSVLQRFFWSDSTTVLHWINNDAKNYKTFVANRLGEIDEVTSSKEWRYVPTELNVADIATRETYDDATFKSQWLGGPTFLRDDESSWPRHVVRPVTDVETIECVNLVTNVVSTDIPSVEPVPDPERFSSWLRLLRSTAAVLRFIRRCKKRSDDDYCELMEQAERLLFRRVQSEAFAAEVSAIREGKCLPRSSRILKLSPYLDEHGVLRCGGRIGAALDVSSETKNPSILDGRHRVTRLLVRHFHIKAAHGNQETVVNNLRQRYWIIKMRPTVKQVAAGCMICRIKKAKPEMPVMGDLPPARVAHHQRAFTHCGVDLFGPMEVVVGRRREKRYGVIFTCLTVRAIHLEIVHSLTTDSLIMALRRMAARRGWPRYLYSDNGTNLRGADAELLKSIQELDDETLKNEAANSGTQWSFIPPASPHWGGAWERLIRSVKVSLGAILKERIPKDEVLATFMTEVENIVNSRPLTHVSVEPGSNESLTPNHFLLGTSSNLPAAGVFDDSDLYLRKQWRKSQRLADMYWRRWVTEYLPELIPRRKWNEEREPLKVGDLVLVVDPGAPRNVWQRAIVQQVFPALPASEVATHLGLHLIRDRTWQIQGCVATDGTGVKEGMEWVCKNIPVKK</sequence>
<evidence type="ECO:0000313" key="1">
    <source>
        <dbReference type="EMBL" id="KAI8423251.1"/>
    </source>
</evidence>
<dbReference type="Proteomes" id="UP001064048">
    <property type="component" value="Chromosome 25"/>
</dbReference>
<comment type="caution">
    <text evidence="1">The sequence shown here is derived from an EMBL/GenBank/DDBJ whole genome shotgun (WGS) entry which is preliminary data.</text>
</comment>
<organism evidence="1 2">
    <name type="scientific">Choristoneura fumiferana</name>
    <name type="common">Spruce budworm moth</name>
    <name type="synonym">Archips fumiferana</name>
    <dbReference type="NCBI Taxonomy" id="7141"/>
    <lineage>
        <taxon>Eukaryota</taxon>
        <taxon>Metazoa</taxon>
        <taxon>Ecdysozoa</taxon>
        <taxon>Arthropoda</taxon>
        <taxon>Hexapoda</taxon>
        <taxon>Insecta</taxon>
        <taxon>Pterygota</taxon>
        <taxon>Neoptera</taxon>
        <taxon>Endopterygota</taxon>
        <taxon>Lepidoptera</taxon>
        <taxon>Glossata</taxon>
        <taxon>Ditrysia</taxon>
        <taxon>Tortricoidea</taxon>
        <taxon>Tortricidae</taxon>
        <taxon>Tortricinae</taxon>
        <taxon>Choristoneura</taxon>
    </lineage>
</organism>
<proteinExistence type="predicted"/>